<protein>
    <submittedName>
        <fullName evidence="1">Fungal-specific transcription factor domain-containing protein</fullName>
    </submittedName>
</protein>
<sequence>MSHPPSALARSCLECRRRKIKCDRSLPCSYCVKVKVQCSYPPPSATPQNAGRKTADGDVVARIERTERTLESFEQGLSRIWQLLQAKSSSSLSDRTSAHDLVHQPHEIGYGDIETRQCPARPYKDDELCPLFKAPLTSALESLHPPTELISFIWQKYLESVEPVLKVFHAPTVQKQIVDFIRGRGALETATECVMFAIYYAAVITMTKEECQAEFNEGKHEVLKRYRNGVESSLSKANLMESLDMTVLQALVIYLICGRRDDQGPDVHMLIGTAIGIAFKIGLHRDGAALGLPPFQVEMRRRLWWQIYILDIRTAEDRGADPRILESWFNTRLPSNVNDASLDSEMREPPPNTPGRTEMLFSLVRFEISNFARRVVFSDRFCSDNCYPSLSVAQKCKAIDRFRERVEKDYLSHCDKNIPLDFITAASSRLILVKLKLTVSKPRARQDQTLLMQVNFRKVCVEILQRDRTLRSYEKGRQWLWLFQIYIEWDLLACLFINLSLAPKGDGLDLAWETVDEIYEYWKSNGDTHRDHRWENIEELRSMALLAREMIRSDPTRWRLTSNDNTIVDEPEAMTAVSSQGIHPKTSKRRREDDLDPLLDREARSPKCLSEVPIMQLEELPRMWALANAAAAAPAAVDHSSHTEPTTETTDTPSSGTACQWSPALFERYFQVLGSEHASRSRL</sequence>
<keyword evidence="2" id="KW-1185">Reference proteome</keyword>
<organism evidence="1 2">
    <name type="scientific">Lipomyces kononenkoae</name>
    <name type="common">Yeast</name>
    <dbReference type="NCBI Taxonomy" id="34357"/>
    <lineage>
        <taxon>Eukaryota</taxon>
        <taxon>Fungi</taxon>
        <taxon>Dikarya</taxon>
        <taxon>Ascomycota</taxon>
        <taxon>Saccharomycotina</taxon>
        <taxon>Lipomycetes</taxon>
        <taxon>Lipomycetales</taxon>
        <taxon>Lipomycetaceae</taxon>
        <taxon>Lipomyces</taxon>
    </lineage>
</organism>
<proteinExistence type="predicted"/>
<name>A0ACC3STT5_LIPKO</name>
<dbReference type="EMBL" id="MU971436">
    <property type="protein sequence ID" value="KAK9235015.1"/>
    <property type="molecule type" value="Genomic_DNA"/>
</dbReference>
<accession>A0ACC3STT5</accession>
<comment type="caution">
    <text evidence="1">The sequence shown here is derived from an EMBL/GenBank/DDBJ whole genome shotgun (WGS) entry which is preliminary data.</text>
</comment>
<evidence type="ECO:0000313" key="1">
    <source>
        <dbReference type="EMBL" id="KAK9235015.1"/>
    </source>
</evidence>
<evidence type="ECO:0000313" key="2">
    <source>
        <dbReference type="Proteomes" id="UP001433508"/>
    </source>
</evidence>
<dbReference type="Proteomes" id="UP001433508">
    <property type="component" value="Unassembled WGS sequence"/>
</dbReference>
<gene>
    <name evidence="1" type="ORF">V1525DRAFT_421718</name>
</gene>
<reference evidence="2" key="1">
    <citation type="journal article" date="2024" name="Front. Bioeng. Biotechnol.">
        <title>Genome-scale model development and genomic sequencing of the oleaginous clade Lipomyces.</title>
        <authorList>
            <person name="Czajka J.J."/>
            <person name="Han Y."/>
            <person name="Kim J."/>
            <person name="Mondo S.J."/>
            <person name="Hofstad B.A."/>
            <person name="Robles A."/>
            <person name="Haridas S."/>
            <person name="Riley R."/>
            <person name="LaButti K."/>
            <person name="Pangilinan J."/>
            <person name="Andreopoulos W."/>
            <person name="Lipzen A."/>
            <person name="Yan J."/>
            <person name="Wang M."/>
            <person name="Ng V."/>
            <person name="Grigoriev I.V."/>
            <person name="Spatafora J.W."/>
            <person name="Magnuson J.K."/>
            <person name="Baker S.E."/>
            <person name="Pomraning K.R."/>
        </authorList>
    </citation>
    <scope>NUCLEOTIDE SEQUENCE [LARGE SCALE GENOMIC DNA]</scope>
    <source>
        <strain evidence="2">CBS 7786</strain>
    </source>
</reference>